<evidence type="ECO:0000313" key="8">
    <source>
        <dbReference type="EMBL" id="GCB62208.1"/>
    </source>
</evidence>
<evidence type="ECO:0000256" key="4">
    <source>
        <dbReference type="ARBA" id="ARBA00022843"/>
    </source>
</evidence>
<dbReference type="EMBL" id="BFAA01003879">
    <property type="protein sequence ID" value="GCB62208.1"/>
    <property type="molecule type" value="Genomic_DNA"/>
</dbReference>
<dbReference type="Gene3D" id="3.40.50.300">
    <property type="entry name" value="P-loop containing nucleotide triphosphate hydrolases"/>
    <property type="match status" value="1"/>
</dbReference>
<dbReference type="Proteomes" id="UP000288216">
    <property type="component" value="Unassembled WGS sequence"/>
</dbReference>
<reference evidence="8 9" key="1">
    <citation type="journal article" date="2018" name="Nat. Ecol. Evol.">
        <title>Shark genomes provide insights into elasmobranch evolution and the origin of vertebrates.</title>
        <authorList>
            <person name="Hara Y"/>
            <person name="Yamaguchi K"/>
            <person name="Onimaru K"/>
            <person name="Kadota M"/>
            <person name="Koyanagi M"/>
            <person name="Keeley SD"/>
            <person name="Tatsumi K"/>
            <person name="Tanaka K"/>
            <person name="Motone F"/>
            <person name="Kageyama Y"/>
            <person name="Nozu R"/>
            <person name="Adachi N"/>
            <person name="Nishimura O"/>
            <person name="Nakagawa R"/>
            <person name="Tanegashima C"/>
            <person name="Kiyatake I"/>
            <person name="Matsumoto R"/>
            <person name="Murakumo K"/>
            <person name="Nishida K"/>
            <person name="Terakita A"/>
            <person name="Kuratani S"/>
            <person name="Sato K"/>
            <person name="Hyodo S Kuraku.S."/>
        </authorList>
    </citation>
    <scope>NUCLEOTIDE SEQUENCE [LARGE SCALE GENOMIC DNA]</scope>
</reference>
<keyword evidence="9" id="KW-1185">Reference proteome</keyword>
<evidence type="ECO:0000256" key="2">
    <source>
        <dbReference type="ARBA" id="ARBA00022490"/>
    </source>
</evidence>
<dbReference type="InterPro" id="IPR041267">
    <property type="entry name" value="NLRP_HD2"/>
</dbReference>
<dbReference type="Pfam" id="PF05729">
    <property type="entry name" value="NACHT"/>
    <property type="match status" value="1"/>
</dbReference>
<evidence type="ECO:0000259" key="6">
    <source>
        <dbReference type="Pfam" id="PF05729"/>
    </source>
</evidence>
<gene>
    <name evidence="8" type="ORF">scyTo_0009479</name>
</gene>
<dbReference type="AlphaFoldDB" id="A0A401NMS8"/>
<evidence type="ECO:0000256" key="5">
    <source>
        <dbReference type="ARBA" id="ARBA00023198"/>
    </source>
</evidence>
<evidence type="ECO:0000256" key="3">
    <source>
        <dbReference type="ARBA" id="ARBA00022737"/>
    </source>
</evidence>
<dbReference type="STRING" id="75743.A0A401NMS8"/>
<dbReference type="PANTHER" id="PTHR45690:SF19">
    <property type="entry name" value="NACHT, LRR AND PYD DOMAINS-CONTAINING PROTEIN 3"/>
    <property type="match status" value="1"/>
</dbReference>
<dbReference type="InterPro" id="IPR007111">
    <property type="entry name" value="NACHT_NTPase"/>
</dbReference>
<evidence type="ECO:0000259" key="7">
    <source>
        <dbReference type="Pfam" id="PF17776"/>
    </source>
</evidence>
<keyword evidence="5" id="KW-0395">Inflammatory response</keyword>
<dbReference type="OrthoDB" id="120976at2759"/>
<feature type="domain" description="NACHT LRR and PYD" evidence="7">
    <location>
        <begin position="299"/>
        <end position="402"/>
    </location>
</feature>
<dbReference type="Pfam" id="PF17776">
    <property type="entry name" value="NLRC4_HD2"/>
    <property type="match status" value="1"/>
</dbReference>
<dbReference type="InterPro" id="IPR027417">
    <property type="entry name" value="P-loop_NTPase"/>
</dbReference>
<keyword evidence="4" id="KW-0832">Ubl conjugation</keyword>
<sequence>MIQKIARDCAKGNGYQQFNFVFDFNLPQLSFIKVRTNLATLIRDFYPYFENKLKILCNDPSKILFIFDDLDKYEQKIECRNVLSNKENVNPCFIPESCGLVSDITRWLIQGELLKGCAVLIATRPWGLEYLEKANTKMMIQIMGFTFDKANEYFCHYFRDEQFVLALTECLQQNETLNSMCFNPLFCSTLSSSVKSYTKELLEKPSFAPTRTQVVSNDVANLLQRVGYDTESCRNEMVQLGQMACQRTGKNLIRFQADQVENIRHKLSNFNSVFMMEVHDMDSNCFYTFIDVIMQNFIGALMKHLTSTKNELRGLLDEIYSGTDDRLNIFLRFLFCLSARNSIKELELQLGKIPHDISNILSQWLGENIVNRGVTLDDGQAQNKFLKLLYYLYEFGDTELITSALASIKKIDFRECSLNLSDCVVLSATLSTAEMLEELNFDTDNVQDGGIKLLDPILQKCKTL</sequence>
<evidence type="ECO:0000313" key="9">
    <source>
        <dbReference type="Proteomes" id="UP000288216"/>
    </source>
</evidence>
<feature type="domain" description="NACHT" evidence="6">
    <location>
        <begin position="2"/>
        <end position="161"/>
    </location>
</feature>
<name>A0A401NMS8_SCYTO</name>
<organism evidence="8 9">
    <name type="scientific">Scyliorhinus torazame</name>
    <name type="common">Cloudy catshark</name>
    <name type="synonym">Catulus torazame</name>
    <dbReference type="NCBI Taxonomy" id="75743"/>
    <lineage>
        <taxon>Eukaryota</taxon>
        <taxon>Metazoa</taxon>
        <taxon>Chordata</taxon>
        <taxon>Craniata</taxon>
        <taxon>Vertebrata</taxon>
        <taxon>Chondrichthyes</taxon>
        <taxon>Elasmobranchii</taxon>
        <taxon>Galeomorphii</taxon>
        <taxon>Galeoidea</taxon>
        <taxon>Carcharhiniformes</taxon>
        <taxon>Scyliorhinidae</taxon>
        <taxon>Scyliorhinus</taxon>
    </lineage>
</organism>
<comment type="subcellular location">
    <subcellularLocation>
        <location evidence="1">Cytoplasm</location>
    </subcellularLocation>
</comment>
<accession>A0A401NMS8</accession>
<proteinExistence type="predicted"/>
<comment type="caution">
    <text evidence="8">The sequence shown here is derived from an EMBL/GenBank/DDBJ whole genome shotgun (WGS) entry which is preliminary data.</text>
</comment>
<dbReference type="InterPro" id="IPR050637">
    <property type="entry name" value="NLRP_innate_immun_reg"/>
</dbReference>
<dbReference type="OMA" id="STQTSWD"/>
<keyword evidence="2" id="KW-0963">Cytoplasm</keyword>
<evidence type="ECO:0000256" key="1">
    <source>
        <dbReference type="ARBA" id="ARBA00004496"/>
    </source>
</evidence>
<keyword evidence="3" id="KW-0677">Repeat</keyword>
<dbReference type="GO" id="GO:0005737">
    <property type="term" value="C:cytoplasm"/>
    <property type="evidence" value="ECO:0007669"/>
    <property type="project" value="UniProtKB-SubCell"/>
</dbReference>
<protein>
    <submittedName>
        <fullName evidence="8">Uncharacterized protein</fullName>
    </submittedName>
</protein>
<dbReference type="SUPFAM" id="SSF52047">
    <property type="entry name" value="RNI-like"/>
    <property type="match status" value="1"/>
</dbReference>
<dbReference type="PANTHER" id="PTHR45690">
    <property type="entry name" value="NACHT, LRR AND PYD DOMAINS-CONTAINING PROTEIN 12"/>
    <property type="match status" value="1"/>
</dbReference>